<keyword evidence="2" id="KW-1185">Reference proteome</keyword>
<protein>
    <submittedName>
        <fullName evidence="1">Uncharacterized protein</fullName>
    </submittedName>
</protein>
<organism evidence="1 2">
    <name type="scientific">Flavobacterium frigidarium</name>
    <dbReference type="NCBI Taxonomy" id="99286"/>
    <lineage>
        <taxon>Bacteria</taxon>
        <taxon>Pseudomonadati</taxon>
        <taxon>Bacteroidota</taxon>
        <taxon>Flavobacteriia</taxon>
        <taxon>Flavobacteriales</taxon>
        <taxon>Flavobacteriaceae</taxon>
        <taxon>Flavobacterium</taxon>
    </lineage>
</organism>
<proteinExistence type="predicted"/>
<dbReference type="EMBL" id="JASMRN010000005">
    <property type="protein sequence ID" value="MEZ7515089.1"/>
    <property type="molecule type" value="Genomic_DNA"/>
</dbReference>
<accession>A0ABV4KEZ8</accession>
<evidence type="ECO:0000313" key="1">
    <source>
        <dbReference type="EMBL" id="MEZ7515089.1"/>
    </source>
</evidence>
<evidence type="ECO:0000313" key="2">
    <source>
        <dbReference type="Proteomes" id="UP001568894"/>
    </source>
</evidence>
<reference evidence="1 2" key="1">
    <citation type="submission" date="2023-05" db="EMBL/GenBank/DDBJ databases">
        <title>Adaptations of aquatic viruses from atmosphere-close ecosystems of the Central Arctic Ocean.</title>
        <authorList>
            <person name="Rahlff J."/>
            <person name="Holmfeldt K."/>
        </authorList>
    </citation>
    <scope>NUCLEOTIDE SEQUENCE [LARGE SCALE GENOMIC DNA]</scope>
    <source>
        <strain evidence="1 2">Arc14</strain>
    </source>
</reference>
<gene>
    <name evidence="1" type="ORF">QO192_07300</name>
</gene>
<sequence length="70" mass="7611">MQGKGKGNVSISFSSEKYDEVYFIPEKVDGVPVFNETKITSTSLYATYGISDQVDVVVVLPYVKAKGNAT</sequence>
<name>A0ABV4KEZ8_9FLAO</name>
<dbReference type="RefSeq" id="WP_371569348.1">
    <property type="nucleotide sequence ID" value="NZ_JASMRN010000005.1"/>
</dbReference>
<dbReference type="Proteomes" id="UP001568894">
    <property type="component" value="Unassembled WGS sequence"/>
</dbReference>
<comment type="caution">
    <text evidence="1">The sequence shown here is derived from an EMBL/GenBank/DDBJ whole genome shotgun (WGS) entry which is preliminary data.</text>
</comment>